<sequence>MSNLTGLADAFFIEEARKILEKHSFGSVTDKEDYEEVWEARRLG</sequence>
<dbReference type="Proteomes" id="UP000254437">
    <property type="component" value="Unassembled WGS sequence"/>
</dbReference>
<name>A0A378TPF6_MORLA</name>
<proteinExistence type="predicted"/>
<dbReference type="AlphaFoldDB" id="A0A378TPF6"/>
<evidence type="ECO:0000313" key="2">
    <source>
        <dbReference type="Proteomes" id="UP000254437"/>
    </source>
</evidence>
<reference evidence="1 2" key="1">
    <citation type="submission" date="2018-06" db="EMBL/GenBank/DDBJ databases">
        <authorList>
            <consortium name="Pathogen Informatics"/>
            <person name="Doyle S."/>
        </authorList>
    </citation>
    <scope>NUCLEOTIDE SEQUENCE [LARGE SCALE GENOMIC DNA]</scope>
    <source>
        <strain evidence="1 2">NCTC10359</strain>
    </source>
</reference>
<dbReference type="RefSeq" id="WP_258556890.1">
    <property type="nucleotide sequence ID" value="NZ_UGQU01000002.1"/>
</dbReference>
<dbReference type="EMBL" id="UGQU01000002">
    <property type="protein sequence ID" value="STZ62759.1"/>
    <property type="molecule type" value="Genomic_DNA"/>
</dbReference>
<organism evidence="1 2">
    <name type="scientific">Moraxella lacunata</name>
    <dbReference type="NCBI Taxonomy" id="477"/>
    <lineage>
        <taxon>Bacteria</taxon>
        <taxon>Pseudomonadati</taxon>
        <taxon>Pseudomonadota</taxon>
        <taxon>Gammaproteobacteria</taxon>
        <taxon>Moraxellales</taxon>
        <taxon>Moraxellaceae</taxon>
        <taxon>Moraxella</taxon>
    </lineage>
</organism>
<evidence type="ECO:0000313" key="1">
    <source>
        <dbReference type="EMBL" id="STZ62759.1"/>
    </source>
</evidence>
<protein>
    <submittedName>
        <fullName evidence="1">Uncharacterized protein</fullName>
    </submittedName>
</protein>
<accession>A0A378TPF6</accession>
<gene>
    <name evidence="1" type="ORF">NCTC10359_01162</name>
</gene>